<dbReference type="Pfam" id="PF04117">
    <property type="entry name" value="Mpv17_PMP22"/>
    <property type="match status" value="1"/>
</dbReference>
<feature type="transmembrane region" description="Helical" evidence="6">
    <location>
        <begin position="54"/>
        <end position="74"/>
    </location>
</feature>
<reference evidence="9" key="2">
    <citation type="submission" date="2015-04" db="EMBL/GenBank/DDBJ databases">
        <authorList>
            <person name="Wilson R.K."/>
            <person name="Warren W."/>
            <person name="Dotson E."/>
            <person name="Oliveira P.L."/>
        </authorList>
    </citation>
    <scope>NUCLEOTIDE SEQUENCE</scope>
</reference>
<proteinExistence type="evidence at transcript level"/>
<keyword evidence="3 6" id="KW-0812">Transmembrane</keyword>
<evidence type="ECO:0000313" key="9">
    <source>
        <dbReference type="Proteomes" id="UP000015103"/>
    </source>
</evidence>
<dbReference type="PANTHER" id="PTHR11266:SF85">
    <property type="entry name" value="MPV17-LIKE PROTEIN"/>
    <property type="match status" value="1"/>
</dbReference>
<reference evidence="8" key="3">
    <citation type="submission" date="2015-05" db="UniProtKB">
        <authorList>
            <consortium name="EnsemblMetazoa"/>
        </authorList>
    </citation>
    <scope>IDENTIFICATION</scope>
</reference>
<dbReference type="InParanoid" id="R4G3B0"/>
<dbReference type="PANTHER" id="PTHR11266">
    <property type="entry name" value="PEROXISOMAL MEMBRANE PROTEIN 2, PXMP2 MPV17"/>
    <property type="match status" value="1"/>
</dbReference>
<accession>R4G3B0</accession>
<dbReference type="FunCoup" id="R4G3B0">
    <property type="interactions" value="59"/>
</dbReference>
<evidence type="ECO:0000256" key="3">
    <source>
        <dbReference type="ARBA" id="ARBA00022692"/>
    </source>
</evidence>
<keyword evidence="9" id="KW-1185">Reference proteome</keyword>
<dbReference type="Proteomes" id="UP000015103">
    <property type="component" value="Unassembled WGS sequence"/>
</dbReference>
<protein>
    <submittedName>
        <fullName evidence="7 8">Putative peroxisomal membrane protein mpv17</fullName>
    </submittedName>
</protein>
<evidence type="ECO:0000313" key="7">
    <source>
        <dbReference type="EMBL" id="JAA75669.1"/>
    </source>
</evidence>
<dbReference type="RefSeq" id="XP_074000178.1">
    <property type="nucleotide sequence ID" value="XM_074144077.1"/>
</dbReference>
<dbReference type="EMBL" id="ACPB03014724">
    <property type="status" value="NOT_ANNOTATED_CDS"/>
    <property type="molecule type" value="Genomic_DNA"/>
</dbReference>
<dbReference type="GO" id="GO:0005739">
    <property type="term" value="C:mitochondrion"/>
    <property type="evidence" value="ECO:0007669"/>
    <property type="project" value="TreeGrafter"/>
</dbReference>
<organism evidence="7">
    <name type="scientific">Rhodnius prolixus</name>
    <name type="common">Triatomid bug</name>
    <dbReference type="NCBI Taxonomy" id="13249"/>
    <lineage>
        <taxon>Eukaryota</taxon>
        <taxon>Metazoa</taxon>
        <taxon>Ecdysozoa</taxon>
        <taxon>Arthropoda</taxon>
        <taxon>Hexapoda</taxon>
        <taxon>Insecta</taxon>
        <taxon>Pterygota</taxon>
        <taxon>Neoptera</taxon>
        <taxon>Paraneoptera</taxon>
        <taxon>Hemiptera</taxon>
        <taxon>Heteroptera</taxon>
        <taxon>Panheteroptera</taxon>
        <taxon>Cimicomorpha</taxon>
        <taxon>Reduviidae</taxon>
        <taxon>Triatominae</taxon>
        <taxon>Rhodnius</taxon>
    </lineage>
</organism>
<sequence length="190" mass="22002">MAMSKIKAIFQKYPLLANSLVYGGMYVTAEFSQQVVNRKYFSNKIPPEPIDKACLLRYAVIGCGINSNLLYFWYRWLDRNFAGTSLKIVTKKLLLDQFVLTPQLLIVFYVSMSIMEGKKDIFAELQNKFIPTFQSSCLFWLPAQAINFLLLPPMARVVYVGTCSFIWVNILCWLKRKEIKVVTKTEEIQN</sequence>
<evidence type="ECO:0000313" key="8">
    <source>
        <dbReference type="EnsemblMetazoa" id="RPRC010217-PA"/>
    </source>
</evidence>
<feature type="transmembrane region" description="Helical" evidence="6">
    <location>
        <begin position="94"/>
        <end position="112"/>
    </location>
</feature>
<evidence type="ECO:0000256" key="4">
    <source>
        <dbReference type="ARBA" id="ARBA00022989"/>
    </source>
</evidence>
<keyword evidence="5 6" id="KW-0472">Membrane</keyword>
<evidence type="ECO:0000256" key="6">
    <source>
        <dbReference type="RuleBase" id="RU363053"/>
    </source>
</evidence>
<dbReference type="GeneID" id="141462316"/>
<comment type="subcellular location">
    <subcellularLocation>
        <location evidence="1">Membrane</location>
        <topology evidence="1">Multi-pass membrane protein</topology>
    </subcellularLocation>
</comment>
<dbReference type="RefSeq" id="XP_074000169.1">
    <property type="nucleotide sequence ID" value="XM_074144068.1"/>
</dbReference>
<dbReference type="HOGENOM" id="CLU_049109_4_2_1"/>
<dbReference type="EnsemblMetazoa" id="RPRC010217-RA">
    <property type="protein sequence ID" value="RPRC010217-PA"/>
    <property type="gene ID" value="RPRC010217"/>
</dbReference>
<dbReference type="InterPro" id="IPR007248">
    <property type="entry name" value="Mpv17_PMP22"/>
</dbReference>
<evidence type="ECO:0000256" key="5">
    <source>
        <dbReference type="ARBA" id="ARBA00023136"/>
    </source>
</evidence>
<reference evidence="7" key="1">
    <citation type="submission" date="2013-04" db="EMBL/GenBank/DDBJ databases">
        <title>An insight into the transcriptome of the digestive tract of the blood sucking bug, Rhodnius prolixus.</title>
        <authorList>
            <person name="Ribeiro J.M.C."/>
            <person name="Genta F.A."/>
            <person name="Sorgine M.H.F."/>
            <person name="Paiva-Silva G.O."/>
            <person name="Majerowicz D."/>
            <person name="Medeiros M."/>
            <person name="Koerich L."/>
            <person name="Terra W.R."/>
            <person name="Ferreira C."/>
            <person name="Pimentel A.C."/>
            <person name="Bisch P.M."/>
            <person name="Diniz M.M.P."/>
            <person name="Nascimento R."/>
            <person name="Salmon D."/>
            <person name="Silber A.M."/>
            <person name="Alves M."/>
            <person name="Oliveira M.F."/>
            <person name="Gondim K.C."/>
            <person name="Silva Neto M.A.C."/>
            <person name="Atella G.C."/>
            <person name="Araujo H."/>
            <person name="Dias F.S."/>
            <person name="Polycarpo C.R."/>
            <person name="Fampa P."/>
            <person name="Melo A.C."/>
            <person name="Tanaka A.S."/>
            <person name="Balczun C."/>
            <person name="Oliveira J.H.M."/>
            <person name="Goncalves R."/>
            <person name="Lazoski C."/>
            <person name="Pereira M.A."/>
            <person name="Rivera-Pomar R."/>
            <person name="Diambra L."/>
            <person name="Schaub G.A."/>
            <person name="Garcia E.S."/>
            <person name="Azambuja P."/>
            <person name="Braz G.R.C."/>
            <person name="Oliveira P.L."/>
        </authorList>
    </citation>
    <scope>NUCLEOTIDE SEQUENCE</scope>
</reference>
<evidence type="ECO:0000256" key="1">
    <source>
        <dbReference type="ARBA" id="ARBA00004141"/>
    </source>
</evidence>
<dbReference type="VEuPathDB" id="VectorBase:RPRC010217"/>
<name>R4G3B0_RHOPR</name>
<feature type="transmembrane region" description="Helical" evidence="6">
    <location>
        <begin position="157"/>
        <end position="174"/>
    </location>
</feature>
<dbReference type="AlphaFoldDB" id="R4G3B0"/>
<dbReference type="OMA" id="QFVSKRW"/>
<comment type="similarity">
    <text evidence="2 6">Belongs to the peroxisomal membrane protein PXMP2/4 family.</text>
</comment>
<evidence type="ECO:0000256" key="2">
    <source>
        <dbReference type="ARBA" id="ARBA00006824"/>
    </source>
</evidence>
<dbReference type="GO" id="GO:0016020">
    <property type="term" value="C:membrane"/>
    <property type="evidence" value="ECO:0007669"/>
    <property type="project" value="UniProtKB-SubCell"/>
</dbReference>
<dbReference type="eggNOG" id="KOG1944">
    <property type="taxonomic scope" value="Eukaryota"/>
</dbReference>
<dbReference type="EMBL" id="GAHY01001841">
    <property type="protein sequence ID" value="JAA75669.1"/>
    <property type="molecule type" value="mRNA"/>
</dbReference>
<dbReference type="STRING" id="13249.R4G3B0"/>
<keyword evidence="4 6" id="KW-1133">Transmembrane helix</keyword>